<proteinExistence type="predicted"/>
<dbReference type="AlphaFoldDB" id="A0A4C1SPW6"/>
<evidence type="ECO:0000313" key="1">
    <source>
        <dbReference type="EMBL" id="GBP04199.1"/>
    </source>
</evidence>
<feature type="non-terminal residue" evidence="1">
    <location>
        <position position="47"/>
    </location>
</feature>
<organism evidence="1 2">
    <name type="scientific">Eumeta variegata</name>
    <name type="common">Bagworm moth</name>
    <name type="synonym">Eumeta japonica</name>
    <dbReference type="NCBI Taxonomy" id="151549"/>
    <lineage>
        <taxon>Eukaryota</taxon>
        <taxon>Metazoa</taxon>
        <taxon>Ecdysozoa</taxon>
        <taxon>Arthropoda</taxon>
        <taxon>Hexapoda</taxon>
        <taxon>Insecta</taxon>
        <taxon>Pterygota</taxon>
        <taxon>Neoptera</taxon>
        <taxon>Endopterygota</taxon>
        <taxon>Lepidoptera</taxon>
        <taxon>Glossata</taxon>
        <taxon>Ditrysia</taxon>
        <taxon>Tineoidea</taxon>
        <taxon>Psychidae</taxon>
        <taxon>Oiketicinae</taxon>
        <taxon>Eumeta</taxon>
    </lineage>
</organism>
<accession>A0A4C1SPW6</accession>
<comment type="caution">
    <text evidence="1">The sequence shown here is derived from an EMBL/GenBank/DDBJ whole genome shotgun (WGS) entry which is preliminary data.</text>
</comment>
<name>A0A4C1SPW6_EUMVA</name>
<keyword evidence="2" id="KW-1185">Reference proteome</keyword>
<evidence type="ECO:0000313" key="2">
    <source>
        <dbReference type="Proteomes" id="UP000299102"/>
    </source>
</evidence>
<dbReference type="EMBL" id="BGZK01007493">
    <property type="protein sequence ID" value="GBP04199.1"/>
    <property type="molecule type" value="Genomic_DNA"/>
</dbReference>
<sequence length="47" mass="5753">MLFRPNPPEYGRLLVEFLKLFEFYWRRAGLFILLNDRPGCAFLYLKK</sequence>
<protein>
    <submittedName>
        <fullName evidence="1">Uncharacterized protein</fullName>
    </submittedName>
</protein>
<gene>
    <name evidence="1" type="ORF">EVAR_71801_1</name>
</gene>
<dbReference type="Proteomes" id="UP000299102">
    <property type="component" value="Unassembled WGS sequence"/>
</dbReference>
<reference evidence="1 2" key="1">
    <citation type="journal article" date="2019" name="Commun. Biol.">
        <title>The bagworm genome reveals a unique fibroin gene that provides high tensile strength.</title>
        <authorList>
            <person name="Kono N."/>
            <person name="Nakamura H."/>
            <person name="Ohtoshi R."/>
            <person name="Tomita M."/>
            <person name="Numata K."/>
            <person name="Arakawa K."/>
        </authorList>
    </citation>
    <scope>NUCLEOTIDE SEQUENCE [LARGE SCALE GENOMIC DNA]</scope>
</reference>